<keyword evidence="5" id="KW-0677">Repeat</keyword>
<accession>A0A5A9P9V8</accession>
<dbReference type="PANTHER" id="PTHR14885">
    <property type="entry name" value="CILIA- AND FLAGELLA-ASSOCIATED PROTEIN 43-RELATED"/>
    <property type="match status" value="1"/>
</dbReference>
<keyword evidence="11" id="KW-0969">Cilium</keyword>
<evidence type="ECO:0000256" key="2">
    <source>
        <dbReference type="ARBA" id="ARBA00004245"/>
    </source>
</evidence>
<evidence type="ECO:0000256" key="4">
    <source>
        <dbReference type="ARBA" id="ARBA00022574"/>
    </source>
</evidence>
<organism evidence="11 12">
    <name type="scientific">Triplophysa tibetana</name>
    <dbReference type="NCBI Taxonomy" id="1572043"/>
    <lineage>
        <taxon>Eukaryota</taxon>
        <taxon>Metazoa</taxon>
        <taxon>Chordata</taxon>
        <taxon>Craniata</taxon>
        <taxon>Vertebrata</taxon>
        <taxon>Euteleostomi</taxon>
        <taxon>Actinopterygii</taxon>
        <taxon>Neopterygii</taxon>
        <taxon>Teleostei</taxon>
        <taxon>Ostariophysi</taxon>
        <taxon>Cypriniformes</taxon>
        <taxon>Nemacheilidae</taxon>
        <taxon>Triplophysa</taxon>
    </lineage>
</organism>
<protein>
    <submittedName>
        <fullName evidence="11">Cilia-and flagella-associated protein 43</fullName>
    </submittedName>
</protein>
<keyword evidence="3" id="KW-0963">Cytoplasm</keyword>
<name>A0A5A9P9V8_9TELE</name>
<keyword evidence="4" id="KW-0853">WD repeat</keyword>
<keyword evidence="8" id="KW-0966">Cell projection</keyword>
<dbReference type="Pfam" id="PF25828">
    <property type="entry name" value="CC_Cfap43"/>
    <property type="match status" value="2"/>
</dbReference>
<evidence type="ECO:0000256" key="3">
    <source>
        <dbReference type="ARBA" id="ARBA00022490"/>
    </source>
</evidence>
<dbReference type="EMBL" id="SOYY01000008">
    <property type="protein sequence ID" value="KAA0717941.1"/>
    <property type="molecule type" value="Genomic_DNA"/>
</dbReference>
<feature type="coiled-coil region" evidence="9">
    <location>
        <begin position="1011"/>
        <end position="1045"/>
    </location>
</feature>
<evidence type="ECO:0000256" key="8">
    <source>
        <dbReference type="ARBA" id="ARBA00023273"/>
    </source>
</evidence>
<sequence>MDVMGSLEVRWVQGYTNGTVKFVDKRTACYICGNVIVFLNVDIKTTKTLQSPGSGIGAFTACGHRRLLALSDLKLNPSIFVYNYPDLELMCELKDDSETSLQDVSFQSFALQGSNLFAAGNGCVYRFKPLLKDKVLKIRDALCGDFVAVAPLYTERNLCLYNKENDQVQVLVLCSKQRKKKTEGQTSEGSVLLLLTLFVQQLTDSQTVITTGLRDGSLVCCRLRLNLSGAAKENAAAQYGQSLTESFESKASLENSILTRMSDWDPQAQSLMHTEEVSIKGKTRGENEQEESYSASPTSSTWLDKKLDAILQEEILQYSDIKKTLRTNIKVLRDTVKHSILLHLCHTLMLTQIIIEEIQSMMLENDCLPEMEKLEQQEFNLDVEEQQRLKAEAEQEVTRAFHSNYEVKNYPMKERTEEELNELHRVETMRQIEQADSQLQDVLLQSKKVEEDKDSEDSMTDSPALTGSLSSLYGGLNTHLYNQFNLLIREQKINQITLLKDVIYKVKTSFNEEFEAVSKQKEQEINRVREKNKRISEIMSELDLSETLWEPTLTDNECPERALTVTESESDNVRDQALNVMMGGVLELKKEDILNVEVPQPEFTSKPEIQWTEEERKSFKEHEKKAKELREEQEKYKKVLESEMKKLLTSIKEATQAFDEKLTKLFQRKVKSEMVIYQEELKIATLVHSIQTEEEILNREKQLTIKLERARMLKNKIGEDLKKQKDVVDEFREVYDSAVAEDKLLEKGFRKEFYDVPVNIIDDLYKLYKRRPRVQKIKTQTQNNPDRPQIGTAASEGLALMMKAMKDLDAPENMPNGLDTVVWERFCLARQAKVESEHQVKMKALTLAEMQAFLQRRIDEDDKAHGEIKNLIDSLNSLCEEKMRFRLDCMVQVVLQQGQVEVEAKDFIGDYEDTLLIHRSVIEDLNSTIRALGYQKINSMVECKDFRKGIIQQEWEHKRMSMHLEDLSNKIRDIQTLRVTQEIQEYLNEIKQDSRMAKQLTILERTIAFQNKAHQKTVDACKKQIKHLDRQIAQMQEKNTALDSQTDDMEITVAETRNIYEASGVRDNQKNEAEKHYKDIVLRKKLVNIARMQSHEILLLRSDVEKLRMKNFPALAQLH</sequence>
<dbReference type="Proteomes" id="UP000324632">
    <property type="component" value="Chromosome 8"/>
</dbReference>
<evidence type="ECO:0000256" key="1">
    <source>
        <dbReference type="ARBA" id="ARBA00004138"/>
    </source>
</evidence>
<feature type="coiled-coil region" evidence="9">
    <location>
        <begin position="511"/>
        <end position="538"/>
    </location>
</feature>
<evidence type="ECO:0000313" key="11">
    <source>
        <dbReference type="EMBL" id="KAA0717941.1"/>
    </source>
</evidence>
<dbReference type="GO" id="GO:0007288">
    <property type="term" value="P:sperm axoneme assembly"/>
    <property type="evidence" value="ECO:0007669"/>
    <property type="project" value="TreeGrafter"/>
</dbReference>
<keyword evidence="12" id="KW-1185">Reference proteome</keyword>
<dbReference type="PANTHER" id="PTHR14885:SF1">
    <property type="entry name" value="CILIA- AND FLAGELLA-ASSOCIATED PROTEIN 43"/>
    <property type="match status" value="1"/>
</dbReference>
<dbReference type="GO" id="GO:0005930">
    <property type="term" value="C:axoneme"/>
    <property type="evidence" value="ECO:0007669"/>
    <property type="project" value="TreeGrafter"/>
</dbReference>
<evidence type="ECO:0000256" key="6">
    <source>
        <dbReference type="ARBA" id="ARBA00023054"/>
    </source>
</evidence>
<comment type="subcellular location">
    <subcellularLocation>
        <location evidence="1">Cell projection</location>
        <location evidence="1">Cilium</location>
    </subcellularLocation>
    <subcellularLocation>
        <location evidence="2">Cytoplasm</location>
        <location evidence="2">Cytoskeleton</location>
    </subcellularLocation>
</comment>
<keyword evidence="7" id="KW-0206">Cytoskeleton</keyword>
<evidence type="ECO:0000256" key="9">
    <source>
        <dbReference type="SAM" id="Coils"/>
    </source>
</evidence>
<evidence type="ECO:0000256" key="5">
    <source>
        <dbReference type="ARBA" id="ARBA00022737"/>
    </source>
</evidence>
<feature type="coiled-coil region" evidence="9">
    <location>
        <begin position="612"/>
        <end position="657"/>
    </location>
</feature>
<proteinExistence type="predicted"/>
<dbReference type="AlphaFoldDB" id="A0A5A9P9V8"/>
<reference evidence="11 12" key="1">
    <citation type="journal article" date="2019" name="Mol. Ecol. Resour.">
        <title>Chromosome-level genome assembly of Triplophysa tibetana, a fish adapted to the harsh high-altitude environment of the Tibetan Plateau.</title>
        <authorList>
            <person name="Yang X."/>
            <person name="Liu H."/>
            <person name="Ma Z."/>
            <person name="Zou Y."/>
            <person name="Zou M."/>
            <person name="Mao Y."/>
            <person name="Li X."/>
            <person name="Wang H."/>
            <person name="Chen T."/>
            <person name="Wang W."/>
            <person name="Yang R."/>
        </authorList>
    </citation>
    <scope>NUCLEOTIDE SEQUENCE [LARGE SCALE GENOMIC DNA]</scope>
    <source>
        <strain evidence="11">TTIB1903HZAU</strain>
        <tissue evidence="11">Muscle</tissue>
    </source>
</reference>
<gene>
    <name evidence="11" type="ORF">E1301_Tti001465</name>
</gene>
<comment type="caution">
    <text evidence="11">The sequence shown here is derived from an EMBL/GenBank/DDBJ whole genome shotgun (WGS) entry which is preliminary data.</text>
</comment>
<evidence type="ECO:0000313" key="12">
    <source>
        <dbReference type="Proteomes" id="UP000324632"/>
    </source>
</evidence>
<feature type="region of interest" description="Disordered" evidence="10">
    <location>
        <begin position="276"/>
        <end position="298"/>
    </location>
</feature>
<keyword evidence="6 9" id="KW-0175">Coiled coil</keyword>
<keyword evidence="11" id="KW-0282">Flagellum</keyword>
<feature type="compositionally biased region" description="Basic and acidic residues" evidence="10">
    <location>
        <begin position="276"/>
        <end position="287"/>
    </location>
</feature>
<evidence type="ECO:0000256" key="7">
    <source>
        <dbReference type="ARBA" id="ARBA00023212"/>
    </source>
</evidence>
<evidence type="ECO:0000256" key="10">
    <source>
        <dbReference type="SAM" id="MobiDB-lite"/>
    </source>
</evidence>